<evidence type="ECO:0000256" key="2">
    <source>
        <dbReference type="SAM" id="SignalP"/>
    </source>
</evidence>
<feature type="compositionally biased region" description="Polar residues" evidence="1">
    <location>
        <begin position="103"/>
        <end position="120"/>
    </location>
</feature>
<evidence type="ECO:0000256" key="1">
    <source>
        <dbReference type="SAM" id="MobiDB-lite"/>
    </source>
</evidence>
<feature type="chain" id="PRO_5041340874" evidence="2">
    <location>
        <begin position="21"/>
        <end position="120"/>
    </location>
</feature>
<evidence type="ECO:0000313" key="4">
    <source>
        <dbReference type="Proteomes" id="UP001177003"/>
    </source>
</evidence>
<dbReference type="AlphaFoldDB" id="A0AA35Y3I3"/>
<feature type="compositionally biased region" description="Acidic residues" evidence="1">
    <location>
        <begin position="92"/>
        <end position="102"/>
    </location>
</feature>
<sequence>MIPFLGRERILLYLLLMEWGDSPMWDVLGCDQKRDYGLGPFNQTKWEEQDLKQGDHWCQKRCRKPMKNRGRSLKAIVISITLIPNIANIFKEEEEEEEEEEGTTTTAIVSPLSPQSIGSF</sequence>
<reference evidence="3" key="1">
    <citation type="submission" date="2023-04" db="EMBL/GenBank/DDBJ databases">
        <authorList>
            <person name="Vijverberg K."/>
            <person name="Xiong W."/>
            <person name="Schranz E."/>
        </authorList>
    </citation>
    <scope>NUCLEOTIDE SEQUENCE</scope>
</reference>
<keyword evidence="2" id="KW-0732">Signal</keyword>
<protein>
    <submittedName>
        <fullName evidence="3">Uncharacterized protein</fullName>
    </submittedName>
</protein>
<keyword evidence="4" id="KW-1185">Reference proteome</keyword>
<accession>A0AA35Y3I3</accession>
<feature type="region of interest" description="Disordered" evidence="1">
    <location>
        <begin position="92"/>
        <end position="120"/>
    </location>
</feature>
<dbReference type="Proteomes" id="UP001177003">
    <property type="component" value="Chromosome 0"/>
</dbReference>
<name>A0AA35Y3I3_LACSI</name>
<gene>
    <name evidence="3" type="ORF">LSALG_LOCUS207</name>
</gene>
<dbReference type="EMBL" id="OX465086">
    <property type="protein sequence ID" value="CAI9259307.1"/>
    <property type="molecule type" value="Genomic_DNA"/>
</dbReference>
<organism evidence="3 4">
    <name type="scientific">Lactuca saligna</name>
    <name type="common">Willowleaf lettuce</name>
    <dbReference type="NCBI Taxonomy" id="75948"/>
    <lineage>
        <taxon>Eukaryota</taxon>
        <taxon>Viridiplantae</taxon>
        <taxon>Streptophyta</taxon>
        <taxon>Embryophyta</taxon>
        <taxon>Tracheophyta</taxon>
        <taxon>Spermatophyta</taxon>
        <taxon>Magnoliopsida</taxon>
        <taxon>eudicotyledons</taxon>
        <taxon>Gunneridae</taxon>
        <taxon>Pentapetalae</taxon>
        <taxon>asterids</taxon>
        <taxon>campanulids</taxon>
        <taxon>Asterales</taxon>
        <taxon>Asteraceae</taxon>
        <taxon>Cichorioideae</taxon>
        <taxon>Cichorieae</taxon>
        <taxon>Lactucinae</taxon>
        <taxon>Lactuca</taxon>
    </lineage>
</organism>
<evidence type="ECO:0000313" key="3">
    <source>
        <dbReference type="EMBL" id="CAI9259307.1"/>
    </source>
</evidence>
<proteinExistence type="predicted"/>
<feature type="signal peptide" evidence="2">
    <location>
        <begin position="1"/>
        <end position="20"/>
    </location>
</feature>